<dbReference type="PRINTS" id="PR00081">
    <property type="entry name" value="GDHRDH"/>
</dbReference>
<reference evidence="4" key="2">
    <citation type="submission" date="2020-09" db="EMBL/GenBank/DDBJ databases">
        <authorList>
            <person name="Sun Q."/>
            <person name="Zhou Y."/>
        </authorList>
    </citation>
    <scope>NUCLEOTIDE SEQUENCE</scope>
    <source>
        <strain evidence="4">CGMCC 1.15519</strain>
    </source>
</reference>
<proteinExistence type="inferred from homology"/>
<evidence type="ECO:0008006" key="6">
    <source>
        <dbReference type="Google" id="ProtNLM"/>
    </source>
</evidence>
<dbReference type="GO" id="GO:0016491">
    <property type="term" value="F:oxidoreductase activity"/>
    <property type="evidence" value="ECO:0007669"/>
    <property type="project" value="UniProtKB-KW"/>
</dbReference>
<sequence length="170" mass="17738">MIAADEDCHVVTISSGAGITVNPGFASYSMTKHAVVALTEALYLDLATQGIANIGVTIVMPGVVQSRIMFPERTGLDILQAELKSRHNNPVMAALEAGMRGAVDAGLPVAELADQVFDAVARGDLYVLPNFTDPTSQTIAQDIAMGRATATNPYPPMIAAMLAPATEDPA</sequence>
<dbReference type="EMBL" id="BMJM01000001">
    <property type="protein sequence ID" value="GGE00594.1"/>
    <property type="molecule type" value="Genomic_DNA"/>
</dbReference>
<evidence type="ECO:0000256" key="1">
    <source>
        <dbReference type="ARBA" id="ARBA00006484"/>
    </source>
</evidence>
<dbReference type="Proteomes" id="UP000635071">
    <property type="component" value="Unassembled WGS sequence"/>
</dbReference>
<evidence type="ECO:0000313" key="5">
    <source>
        <dbReference type="Proteomes" id="UP000635071"/>
    </source>
</evidence>
<evidence type="ECO:0000313" key="4">
    <source>
        <dbReference type="EMBL" id="GGE00594.1"/>
    </source>
</evidence>
<dbReference type="InterPro" id="IPR002347">
    <property type="entry name" value="SDR_fam"/>
</dbReference>
<keyword evidence="2" id="KW-0521">NADP</keyword>
<protein>
    <recommendedName>
        <fullName evidence="6">SDR family NAD(P)-dependent oxidoreductase</fullName>
    </recommendedName>
</protein>
<evidence type="ECO:0000256" key="3">
    <source>
        <dbReference type="ARBA" id="ARBA00023002"/>
    </source>
</evidence>
<dbReference type="PANTHER" id="PTHR43391:SF14">
    <property type="entry name" value="DEHYDROGENASE_REDUCTASE SDR FAMILY PROTEIN 7-LIKE"/>
    <property type="match status" value="1"/>
</dbReference>
<dbReference type="Gene3D" id="3.40.50.720">
    <property type="entry name" value="NAD(P)-binding Rossmann-like Domain"/>
    <property type="match status" value="1"/>
</dbReference>
<accession>A0A916ZJ86</accession>
<dbReference type="SUPFAM" id="SSF51735">
    <property type="entry name" value="NAD(P)-binding Rossmann-fold domains"/>
    <property type="match status" value="1"/>
</dbReference>
<keyword evidence="3" id="KW-0560">Oxidoreductase</keyword>
<keyword evidence="5" id="KW-1185">Reference proteome</keyword>
<evidence type="ECO:0000256" key="2">
    <source>
        <dbReference type="ARBA" id="ARBA00022857"/>
    </source>
</evidence>
<comment type="similarity">
    <text evidence="1">Belongs to the short-chain dehydrogenases/reductases (SDR) family.</text>
</comment>
<dbReference type="Pfam" id="PF00106">
    <property type="entry name" value="adh_short"/>
    <property type="match status" value="1"/>
</dbReference>
<dbReference type="AlphaFoldDB" id="A0A916ZJ86"/>
<organism evidence="4 5">
    <name type="scientific">Sandarakinorhabdus glacialis</name>
    <dbReference type="NCBI Taxonomy" id="1614636"/>
    <lineage>
        <taxon>Bacteria</taxon>
        <taxon>Pseudomonadati</taxon>
        <taxon>Pseudomonadota</taxon>
        <taxon>Alphaproteobacteria</taxon>
        <taxon>Sphingomonadales</taxon>
        <taxon>Sphingosinicellaceae</taxon>
        <taxon>Sandarakinorhabdus</taxon>
    </lineage>
</organism>
<gene>
    <name evidence="4" type="ORF">GCM10011529_03550</name>
</gene>
<reference evidence="4" key="1">
    <citation type="journal article" date="2014" name="Int. J. Syst. Evol. Microbiol.">
        <title>Complete genome sequence of Corynebacterium casei LMG S-19264T (=DSM 44701T), isolated from a smear-ripened cheese.</title>
        <authorList>
            <consortium name="US DOE Joint Genome Institute (JGI-PGF)"/>
            <person name="Walter F."/>
            <person name="Albersmeier A."/>
            <person name="Kalinowski J."/>
            <person name="Ruckert C."/>
        </authorList>
    </citation>
    <scope>NUCLEOTIDE SEQUENCE</scope>
    <source>
        <strain evidence="4">CGMCC 1.15519</strain>
    </source>
</reference>
<name>A0A916ZJ86_9SPHN</name>
<comment type="caution">
    <text evidence="4">The sequence shown here is derived from an EMBL/GenBank/DDBJ whole genome shotgun (WGS) entry which is preliminary data.</text>
</comment>
<dbReference type="PANTHER" id="PTHR43391">
    <property type="entry name" value="RETINOL DEHYDROGENASE-RELATED"/>
    <property type="match status" value="1"/>
</dbReference>
<dbReference type="InterPro" id="IPR036291">
    <property type="entry name" value="NAD(P)-bd_dom_sf"/>
</dbReference>